<evidence type="ECO:0000313" key="2">
    <source>
        <dbReference type="EMBL" id="EFW90469.1"/>
    </source>
</evidence>
<dbReference type="Gene3D" id="3.40.50.1010">
    <property type="entry name" value="5'-nuclease"/>
    <property type="match status" value="1"/>
</dbReference>
<organism evidence="2 4">
    <name type="scientific">Haladaptatus paucihalophilus DX253</name>
    <dbReference type="NCBI Taxonomy" id="797209"/>
    <lineage>
        <taxon>Archaea</taxon>
        <taxon>Methanobacteriati</taxon>
        <taxon>Methanobacteriota</taxon>
        <taxon>Stenosarchaea group</taxon>
        <taxon>Halobacteria</taxon>
        <taxon>Halobacteriales</taxon>
        <taxon>Haladaptataceae</taxon>
        <taxon>Haladaptatus</taxon>
    </lineage>
</organism>
<name>E7QYE4_HALPU</name>
<dbReference type="InterPro" id="IPR029060">
    <property type="entry name" value="PIN-like_dom_sf"/>
</dbReference>
<keyword evidence="5" id="KW-1185">Reference proteome</keyword>
<evidence type="ECO:0000313" key="5">
    <source>
        <dbReference type="Proteomes" id="UP000184203"/>
    </source>
</evidence>
<gene>
    <name evidence="3" type="ORF">SAMN05444342_4381</name>
    <name evidence="2" type="ORF">ZOD2009_19173</name>
</gene>
<dbReference type="AlphaFoldDB" id="E7QYE4"/>
<protein>
    <submittedName>
        <fullName evidence="2">PilT protein domain protein</fullName>
    </submittedName>
</protein>
<dbReference type="InterPro" id="IPR039018">
    <property type="entry name" value="VapC20-like"/>
</dbReference>
<dbReference type="EMBL" id="FRAN01000011">
    <property type="protein sequence ID" value="SHL67726.1"/>
    <property type="molecule type" value="Genomic_DNA"/>
</dbReference>
<evidence type="ECO:0000313" key="4">
    <source>
        <dbReference type="Proteomes" id="UP000003751"/>
    </source>
</evidence>
<reference evidence="3" key="3">
    <citation type="submission" date="2016-11" db="EMBL/GenBank/DDBJ databases">
        <authorList>
            <person name="Jaros S."/>
            <person name="Januszkiewicz K."/>
            <person name="Wedrychowicz H."/>
        </authorList>
    </citation>
    <scope>NUCLEOTIDE SEQUENCE [LARGE SCALE GENOMIC DNA]</scope>
    <source>
        <strain evidence="3">DX253</strain>
    </source>
</reference>
<proteinExistence type="predicted"/>
<evidence type="ECO:0000313" key="3">
    <source>
        <dbReference type="EMBL" id="SHL67726.1"/>
    </source>
</evidence>
<dbReference type="Proteomes" id="UP000184203">
    <property type="component" value="Unassembled WGS sequence"/>
</dbReference>
<dbReference type="eggNOG" id="arCOG04502">
    <property type="taxonomic scope" value="Archaea"/>
</dbReference>
<dbReference type="InterPro" id="IPR002716">
    <property type="entry name" value="PIN_dom"/>
</dbReference>
<dbReference type="Pfam" id="PF01850">
    <property type="entry name" value="PIN"/>
    <property type="match status" value="1"/>
</dbReference>
<sequence>MPVVVDSNILIGQRLARDQYHDRANEIVRAIDHGDLPVAHVTDYVLGEVLNILGRRAGHDAAIATLDTLIESAGFEIVRSPKADFTSGQALYRQYPSLTFVDALTTAYMQREGIEYVYSFDDDFDVVEDIRRLNTASDPF</sequence>
<feature type="domain" description="PIN" evidence="1">
    <location>
        <begin position="3"/>
        <end position="128"/>
    </location>
</feature>
<dbReference type="RefSeq" id="WP_007982573.1">
    <property type="nucleotide sequence ID" value="NZ_AEMG01000027.1"/>
</dbReference>
<dbReference type="PANTHER" id="PTHR42188">
    <property type="entry name" value="23S RRNA-SPECIFIC ENDONUCLEASE VAPC20"/>
    <property type="match status" value="1"/>
</dbReference>
<dbReference type="PATRIC" id="fig|797209.4.peg.3750"/>
<evidence type="ECO:0000259" key="1">
    <source>
        <dbReference type="Pfam" id="PF01850"/>
    </source>
</evidence>
<accession>E7QYE4</accession>
<dbReference type="OrthoDB" id="41298at2157"/>
<dbReference type="GO" id="GO:0016075">
    <property type="term" value="P:rRNA catabolic process"/>
    <property type="evidence" value="ECO:0007669"/>
    <property type="project" value="TreeGrafter"/>
</dbReference>
<dbReference type="SUPFAM" id="SSF88723">
    <property type="entry name" value="PIN domain-like"/>
    <property type="match status" value="1"/>
</dbReference>
<dbReference type="PANTHER" id="PTHR42188:SF1">
    <property type="entry name" value="23S RRNA-SPECIFIC ENDONUCLEASE VAPC20"/>
    <property type="match status" value="1"/>
</dbReference>
<dbReference type="STRING" id="797209.GCA_000376445_02131"/>
<dbReference type="EMBL" id="AEMG01000027">
    <property type="protein sequence ID" value="EFW90469.1"/>
    <property type="molecule type" value="Genomic_DNA"/>
</dbReference>
<reference evidence="2 4" key="1">
    <citation type="journal article" date="2014" name="ISME J.">
        <title>Trehalose/2-sulfotrehalose biosynthesis and glycine-betaine uptake are widely spread mechanisms for osmoadaptation in the Halobacteriales.</title>
        <authorList>
            <person name="Youssef N.H."/>
            <person name="Savage-Ashlock K.N."/>
            <person name="McCully A.L."/>
            <person name="Luedtke B."/>
            <person name="Shaw E.I."/>
            <person name="Hoff W.D."/>
            <person name="Elshahed M.S."/>
        </authorList>
    </citation>
    <scope>NUCLEOTIDE SEQUENCE [LARGE SCALE GENOMIC DNA]</scope>
    <source>
        <strain evidence="2 4">DX253</strain>
    </source>
</reference>
<reference evidence="5" key="2">
    <citation type="submission" date="2016-11" db="EMBL/GenBank/DDBJ databases">
        <authorList>
            <person name="Varghese N."/>
            <person name="Submissions S."/>
        </authorList>
    </citation>
    <scope>NUCLEOTIDE SEQUENCE [LARGE SCALE GENOMIC DNA]</scope>
    <source>
        <strain evidence="5">DX253</strain>
    </source>
</reference>
<dbReference type="Proteomes" id="UP000003751">
    <property type="component" value="Unassembled WGS sequence"/>
</dbReference>
<dbReference type="GO" id="GO:0004521">
    <property type="term" value="F:RNA endonuclease activity"/>
    <property type="evidence" value="ECO:0007669"/>
    <property type="project" value="InterPro"/>
</dbReference>